<proteinExistence type="predicted"/>
<dbReference type="SUPFAM" id="SSF50978">
    <property type="entry name" value="WD40 repeat-like"/>
    <property type="match status" value="1"/>
</dbReference>
<evidence type="ECO:0000313" key="1">
    <source>
        <dbReference type="EMBL" id="SIQ70419.1"/>
    </source>
</evidence>
<gene>
    <name evidence="1" type="ORF">SAMN05421828_10854</name>
</gene>
<sequence length="346" mass="36534">MSNTISSPNDLLEKRGTTRDADAFVTAACFNRASTHFAASLGDGRVAVHAIAAANWHEHELHDGAVLTIAPDIDATGFLTGGDDGHLRRIDAASVTPVAAYGMKWVEHVASIPDRKAPIRAAAVGRNIMLLDDKGALLRSLAHPSTVSGIAIDAKFRRIAASHYNGASLWFVRSENAKPHVLEWKGSHIGVALHPDLSAITTAMQENALHGWKLPDGQHMRMSGYPSKPESLGFTRSGKWLASAGAEAIILWPFFGGGPMGKAPLELAASDSIVKRIACHPQTEVVAGGYADGTVLVVDIARERVLPVAAPGHGPISALAWSPDGSRLGFGTETGFVAVIDFSATR</sequence>
<organism evidence="1 2">
    <name type="scientific">Acidiphilium rubrum</name>
    <dbReference type="NCBI Taxonomy" id="526"/>
    <lineage>
        <taxon>Bacteria</taxon>
        <taxon>Pseudomonadati</taxon>
        <taxon>Pseudomonadota</taxon>
        <taxon>Alphaproteobacteria</taxon>
        <taxon>Acetobacterales</taxon>
        <taxon>Acidocellaceae</taxon>
        <taxon>Acidiphilium</taxon>
    </lineage>
</organism>
<name>A0A8G2FLD6_ACIRU</name>
<comment type="caution">
    <text evidence="1">The sequence shown here is derived from an EMBL/GenBank/DDBJ whole genome shotgun (WGS) entry which is preliminary data.</text>
</comment>
<keyword evidence="2" id="KW-1185">Reference proteome</keyword>
<dbReference type="PANTHER" id="PTHR19879">
    <property type="entry name" value="TRANSCRIPTION INITIATION FACTOR TFIID"/>
    <property type="match status" value="1"/>
</dbReference>
<dbReference type="Gene3D" id="2.130.10.10">
    <property type="entry name" value="YVTN repeat-like/Quinoprotein amine dehydrogenase"/>
    <property type="match status" value="2"/>
</dbReference>
<dbReference type="OrthoDB" id="9814620at2"/>
<dbReference type="Pfam" id="PF00400">
    <property type="entry name" value="WD40"/>
    <property type="match status" value="1"/>
</dbReference>
<evidence type="ECO:0000313" key="2">
    <source>
        <dbReference type="Proteomes" id="UP000186308"/>
    </source>
</evidence>
<accession>A0A8G2FLD6</accession>
<dbReference type="Proteomes" id="UP000186308">
    <property type="component" value="Unassembled WGS sequence"/>
</dbReference>
<dbReference type="AlphaFoldDB" id="A0A8G2FLD6"/>
<dbReference type="InterPro" id="IPR015943">
    <property type="entry name" value="WD40/YVTN_repeat-like_dom_sf"/>
</dbReference>
<reference evidence="1 2" key="1">
    <citation type="submission" date="2017-01" db="EMBL/GenBank/DDBJ databases">
        <authorList>
            <person name="Varghese N."/>
            <person name="Submissions S."/>
        </authorList>
    </citation>
    <scope>NUCLEOTIDE SEQUENCE [LARGE SCALE GENOMIC DNA]</scope>
    <source>
        <strain evidence="1 2">ATCC 35905</strain>
    </source>
</reference>
<dbReference type="RefSeq" id="WP_029310668.1">
    <property type="nucleotide sequence ID" value="NZ_FTNE01000008.1"/>
</dbReference>
<dbReference type="InterPro" id="IPR001680">
    <property type="entry name" value="WD40_rpt"/>
</dbReference>
<dbReference type="PANTHER" id="PTHR19879:SF9">
    <property type="entry name" value="TRANSCRIPTION INITIATION FACTOR TFIID SUBUNIT 5"/>
    <property type="match status" value="1"/>
</dbReference>
<dbReference type="EMBL" id="FTNE01000008">
    <property type="protein sequence ID" value="SIQ70419.1"/>
    <property type="molecule type" value="Genomic_DNA"/>
</dbReference>
<dbReference type="SMART" id="SM00320">
    <property type="entry name" value="WD40"/>
    <property type="match status" value="6"/>
</dbReference>
<protein>
    <submittedName>
        <fullName evidence="1">WD-40 repeat-containing protein</fullName>
    </submittedName>
</protein>
<dbReference type="InterPro" id="IPR036322">
    <property type="entry name" value="WD40_repeat_dom_sf"/>
</dbReference>